<dbReference type="EMBL" id="VIOG01000004">
    <property type="protein sequence ID" value="MTD91131.1"/>
    <property type="molecule type" value="Genomic_DNA"/>
</dbReference>
<sequence>MPNYVTNRIRVRQSDWGTLLDALVNEDWEVDFTKVTPMPDSVYQGTLSGDDYTAPEGYTDTWYAWRKRKWGTKWNAKYTDIDHANHEVRFETAWYHPFPVIYTLGEQTGIPLYVLYADEDDGNNLGGYILNKHRYWAEFPKEGSPEAVNLTSLIDSGESVKDSYGADEYTEIFEQHPALEETYDPWERYGLNPPDKEQEQA</sequence>
<organism evidence="3 4">
    <name type="scientific">Corynebacterium aurimucosum</name>
    <dbReference type="NCBI Taxonomy" id="169292"/>
    <lineage>
        <taxon>Bacteria</taxon>
        <taxon>Bacillati</taxon>
        <taxon>Actinomycetota</taxon>
        <taxon>Actinomycetes</taxon>
        <taxon>Mycobacteriales</taxon>
        <taxon>Corynebacteriaceae</taxon>
        <taxon>Corynebacterium</taxon>
    </lineage>
</organism>
<accession>A0A6I3KE24</accession>
<evidence type="ECO:0000313" key="4">
    <source>
        <dbReference type="Proteomes" id="UP000432568"/>
    </source>
</evidence>
<feature type="domain" description="YubB ferredoxin-like" evidence="2">
    <location>
        <begin position="73"/>
        <end position="130"/>
    </location>
</feature>
<name>A0A6I3KE24_9CORY</name>
<dbReference type="Proteomes" id="UP000432568">
    <property type="component" value="Unassembled WGS sequence"/>
</dbReference>
<feature type="region of interest" description="Disordered" evidence="1">
    <location>
        <begin position="178"/>
        <end position="201"/>
    </location>
</feature>
<protein>
    <recommendedName>
        <fullName evidence="2">YubB ferredoxin-like domain-containing protein</fullName>
    </recommendedName>
</protein>
<evidence type="ECO:0000313" key="3">
    <source>
        <dbReference type="EMBL" id="MTD91131.1"/>
    </source>
</evidence>
<evidence type="ECO:0000256" key="1">
    <source>
        <dbReference type="SAM" id="MobiDB-lite"/>
    </source>
</evidence>
<gene>
    <name evidence="3" type="ORF">FME68_04380</name>
</gene>
<comment type="caution">
    <text evidence="3">The sequence shown here is derived from an EMBL/GenBank/DDBJ whole genome shotgun (WGS) entry which is preliminary data.</text>
</comment>
<proteinExistence type="predicted"/>
<reference evidence="3 4" key="1">
    <citation type="submission" date="2019-07" db="EMBL/GenBank/DDBJ databases">
        <title>Draft genome of C. aurimucosum strain 332.</title>
        <authorList>
            <person name="Pacheco L.G.C."/>
            <person name="Aguiar E.R.G.R."/>
            <person name="Barberis C.M."/>
            <person name="Almuzara M.N."/>
            <person name="Traglia G.M."/>
            <person name="Santos C.S."/>
            <person name="Vay C.A."/>
            <person name="Rocha D.J.P.G."/>
        </authorList>
    </citation>
    <scope>NUCLEOTIDE SEQUENCE [LARGE SCALE GENOMIC DNA]</scope>
    <source>
        <strain evidence="3 4">332</strain>
    </source>
</reference>
<dbReference type="Pfam" id="PF18406">
    <property type="entry name" value="DUF1281_C"/>
    <property type="match status" value="1"/>
</dbReference>
<dbReference type="AlphaFoldDB" id="A0A6I3KE24"/>
<dbReference type="InterPro" id="IPR041329">
    <property type="entry name" value="YubB_C"/>
</dbReference>
<evidence type="ECO:0000259" key="2">
    <source>
        <dbReference type="Pfam" id="PF18406"/>
    </source>
</evidence>